<reference evidence="1 2" key="1">
    <citation type="submission" date="2019-07" db="EMBL/GenBank/DDBJ databases">
        <title>Genomic Encyclopedia of Archaeal and Bacterial Type Strains, Phase II (KMG-II): from individual species to whole genera.</title>
        <authorList>
            <person name="Goeker M."/>
        </authorList>
    </citation>
    <scope>NUCLEOTIDE SEQUENCE [LARGE SCALE GENOMIC DNA]</scope>
    <source>
        <strain evidence="1 2">ATCC BAA-1139</strain>
    </source>
</reference>
<dbReference type="AlphaFoldDB" id="A0A562VLP7"/>
<sequence>MPHRLHLEHFGPVHALPVLHYRMEFAHLVRQAVDRIEPDCIAIELPATLEERFRKAVARLPEISVLWYEVPTQSGAHQTVYLLVEPADPLVEAARLALEQGIPLSLIDVDVDHYPAHTDPLPDSYAIHRIGLSQYYHEFIRATGAAEPELVDQRREQGMAFRLQELSHQHERILFVGGMSHVQRIGELYQRPQAAPLERVRREGIWLANLHPDSCREILGEFPFVSAIYELRRGELPPEPVTDGLSLRKRFNALELLSGGKQEIPENELLMAAINAAARHVGSAGEMPDRQRIVFRLFQEAARHYRQETGEPVHLWQKRAFFRFARNYAAISDRLIPDLFQLLATARGCVDDNFAYAFCRLATCYPWQRADAELPTLRLTPADICGASRQIRFRPRQPRPGKGLSSLQFLKRRREKRPGEWLDGFDNPSICSYPPEDLQIEEYGRFLKKKGAKQLSEEQFRTEPFSASLLDGIDLRETVRNLHEGRLYVREQQRVTGGVGSVVVIFDEDRGSDRFPYCMTWLGEHDQESDMAFYATPPADNIVGPGICRCEYGGFVLCFPPRRMLDVWSDPDYAFARGKHERLLLAALDYSREKHVVYAAPRPPRSMFRQLAARLGRKIVYLPIGSLSPVKLKALRVLHILYGHDKREIAKDYVW</sequence>
<dbReference type="EMBL" id="VLLN01000015">
    <property type="protein sequence ID" value="TWJ18711.1"/>
    <property type="molecule type" value="Genomic_DNA"/>
</dbReference>
<name>A0A562VLP7_9BACT</name>
<comment type="caution">
    <text evidence="1">The sequence shown here is derived from an EMBL/GenBank/DDBJ whole genome shotgun (WGS) entry which is preliminary data.</text>
</comment>
<accession>A0A562VLP7</accession>
<evidence type="ECO:0000313" key="2">
    <source>
        <dbReference type="Proteomes" id="UP000319449"/>
    </source>
</evidence>
<proteinExistence type="predicted"/>
<keyword evidence="2" id="KW-1185">Reference proteome</keyword>
<gene>
    <name evidence="1" type="ORF">JN12_02531</name>
</gene>
<dbReference type="OrthoDB" id="9766398at2"/>
<dbReference type="Proteomes" id="UP000319449">
    <property type="component" value="Unassembled WGS sequence"/>
</dbReference>
<organism evidence="1 2">
    <name type="scientific">Geobacter argillaceus</name>
    <dbReference type="NCBI Taxonomy" id="345631"/>
    <lineage>
        <taxon>Bacteria</taxon>
        <taxon>Pseudomonadati</taxon>
        <taxon>Thermodesulfobacteriota</taxon>
        <taxon>Desulfuromonadia</taxon>
        <taxon>Geobacterales</taxon>
        <taxon>Geobacteraceae</taxon>
        <taxon>Geobacter</taxon>
    </lineage>
</organism>
<evidence type="ECO:0000313" key="1">
    <source>
        <dbReference type="EMBL" id="TWJ18711.1"/>
    </source>
</evidence>
<dbReference type="RefSeq" id="WP_145023280.1">
    <property type="nucleotide sequence ID" value="NZ_VLLN01000015.1"/>
</dbReference>
<protein>
    <submittedName>
        <fullName evidence="1">Uncharacterized protein</fullName>
    </submittedName>
</protein>